<evidence type="ECO:0000313" key="3">
    <source>
        <dbReference type="EMBL" id="KAF2035961.1"/>
    </source>
</evidence>
<feature type="region of interest" description="Disordered" evidence="1">
    <location>
        <begin position="1"/>
        <end position="36"/>
    </location>
</feature>
<dbReference type="SMART" id="SM00355">
    <property type="entry name" value="ZnF_C2H2"/>
    <property type="match status" value="3"/>
</dbReference>
<organism evidence="3 4">
    <name type="scientific">Setomelanomma holmii</name>
    <dbReference type="NCBI Taxonomy" id="210430"/>
    <lineage>
        <taxon>Eukaryota</taxon>
        <taxon>Fungi</taxon>
        <taxon>Dikarya</taxon>
        <taxon>Ascomycota</taxon>
        <taxon>Pezizomycotina</taxon>
        <taxon>Dothideomycetes</taxon>
        <taxon>Pleosporomycetidae</taxon>
        <taxon>Pleosporales</taxon>
        <taxon>Pleosporineae</taxon>
        <taxon>Phaeosphaeriaceae</taxon>
        <taxon>Setomelanomma</taxon>
    </lineage>
</organism>
<feature type="compositionally biased region" description="Basic and acidic residues" evidence="1">
    <location>
        <begin position="641"/>
        <end position="654"/>
    </location>
</feature>
<dbReference type="AlphaFoldDB" id="A0A9P4HN13"/>
<proteinExistence type="predicted"/>
<dbReference type="EMBL" id="ML978156">
    <property type="protein sequence ID" value="KAF2035961.1"/>
    <property type="molecule type" value="Genomic_DNA"/>
</dbReference>
<evidence type="ECO:0000259" key="2">
    <source>
        <dbReference type="PROSITE" id="PS00028"/>
    </source>
</evidence>
<name>A0A9P4HN13_9PLEO</name>
<dbReference type="PANTHER" id="PTHR35391">
    <property type="entry name" value="C2H2-TYPE DOMAIN-CONTAINING PROTEIN-RELATED"/>
    <property type="match status" value="1"/>
</dbReference>
<dbReference type="InterPro" id="IPR058925">
    <property type="entry name" value="zf-C2H2_AcuF"/>
</dbReference>
<accession>A0A9P4HN13</accession>
<dbReference type="OrthoDB" id="5315052at2759"/>
<dbReference type="Proteomes" id="UP000799777">
    <property type="component" value="Unassembled WGS sequence"/>
</dbReference>
<sequence>MNAVDAHAQPLNGQRRQQRHPQDEQPHGYGSMPSSSNFFMPDTQGTFAFSAEPSSIMYDGSALTTLPAGQESVYTPNVGSSIDSSLHPDMINYSYPPANAYAQMNNYSLSPGSYNGTGQGISPSHSVEHLSPEGGYLSDPSIQDLSAYATPSFNPQHLDDTLANFTISDNDPNHNFSSFQGDMSMSQLTSGTLNMFNAQPPTLASNTPRDLHHQLLSPSMTNNSSPVVGNDGTTFQPMQYTGSYENLTPPSQTTHMPQSTPVKQIQSPALTNSPGSVPFANPRPLARHLTSPIVRVENYERDDSPSRSDNSRPISKRSHGSRSANHLSPYPQDESSDEEKKVREQVRIQPVVRSHERNEDGSWSKAGISGQAGLSPDDRQAMGDAWVPSLGEIVEQHARQGKKLEVQEWLTKSEVGSEVGEVGPSNNLLVPHSGRRRAKSTNDMHRRGVQGSFGLGVQTDFEQFNDAGIPGPGLYIDERSEYDDYDDDDDEFAEPESPPAAIDVQASQDESSYFPPTKDSVSIMGAIVRPWVDVPSQASTPSGVYQPPTSNAAMMRFRLRAKDVESASLAATVGSRRLSESDLGSIRASPGVARLIEPDSKKSKERQRRPSFLDNILPKRTPSNLLKRKGSIPVQQSSDTGLDKSKEPVIEKPKRIGSWGRPKSPRVDTNLSNHSRDGGPPSATGLSANTGPWYHGARNVIKRSRSRSDIGKSPGLKELMTQHGGPPMPMLASPLAETEATRPSAQPSPAGDDDEEEQGPITMDLNVRSDPIIPTYEGFRTHARQLNPRLADFMVERITQEQMRRFKRLLEFRVKHLNAVKNKNCASAGFCPDLGGEAKQLPPRAGQKDPDTPFLGFHVTGPGGSDQEGDPTPEGRVEAAHFPSGVPLPPVKRLPAEFECPLCFKVKKFYKPSDWTKHVHEDVQPFTCTFPNCGEPKSFKRKADWVRHENERHRQLENWTCQIADCNHTCYRKDNFVQHLVREHKIAEPRQRTGRAGNKDGSGAEQEDIWAIVERCRRDTTKQPKDEPCRFCGNICTSWKKLTVHLAKHMEQISMPILTLVEQKQLNADSIISPVVEMPESRKLSLTPNRSPVDNPSLYKASSTLAPGIDPYSQLPKDAIPEALSNVTHTYPPPQMVPYKSQQPAQVNNYAHYAINNGQGYTNQTYPGLQQPPKSHNGYVNGLQIPNQTFANGQYSIGPVSSVQQQAMYSDSPVDTTAFPNYYTQEPQNATNDMSGMGYDATNRMQYQQQPQPQQGTYQAMAYLNSQHNYQYQGQ</sequence>
<dbReference type="Pfam" id="PF26082">
    <property type="entry name" value="zf-C2H2_AcuF"/>
    <property type="match status" value="1"/>
</dbReference>
<protein>
    <recommendedName>
        <fullName evidence="2">C2H2-type domain-containing protein</fullName>
    </recommendedName>
</protein>
<evidence type="ECO:0000313" key="4">
    <source>
        <dbReference type="Proteomes" id="UP000799777"/>
    </source>
</evidence>
<comment type="caution">
    <text evidence="3">The sequence shown here is derived from an EMBL/GenBank/DDBJ whole genome shotgun (WGS) entry which is preliminary data.</text>
</comment>
<feature type="region of interest" description="Disordered" evidence="1">
    <location>
        <begin position="417"/>
        <end position="451"/>
    </location>
</feature>
<gene>
    <name evidence="3" type="ORF">EK21DRAFT_96553</name>
</gene>
<feature type="region of interest" description="Disordered" evidence="1">
    <location>
        <begin position="219"/>
        <end position="383"/>
    </location>
</feature>
<feature type="compositionally biased region" description="Basic and acidic residues" evidence="1">
    <location>
        <begin position="297"/>
        <end position="310"/>
    </location>
</feature>
<feature type="region of interest" description="Disordered" evidence="1">
    <location>
        <begin position="858"/>
        <end position="877"/>
    </location>
</feature>
<feature type="compositionally biased region" description="Basic and acidic residues" evidence="1">
    <location>
        <begin position="353"/>
        <end position="362"/>
    </location>
</feature>
<dbReference type="InterPro" id="IPR013087">
    <property type="entry name" value="Znf_C2H2_type"/>
</dbReference>
<keyword evidence="4" id="KW-1185">Reference proteome</keyword>
<feature type="compositionally biased region" description="Polar residues" evidence="1">
    <location>
        <begin position="219"/>
        <end position="275"/>
    </location>
</feature>
<reference evidence="3" key="1">
    <citation type="journal article" date="2020" name="Stud. Mycol.">
        <title>101 Dothideomycetes genomes: a test case for predicting lifestyles and emergence of pathogens.</title>
        <authorList>
            <person name="Haridas S."/>
            <person name="Albert R."/>
            <person name="Binder M."/>
            <person name="Bloem J."/>
            <person name="Labutti K."/>
            <person name="Salamov A."/>
            <person name="Andreopoulos B."/>
            <person name="Baker S."/>
            <person name="Barry K."/>
            <person name="Bills G."/>
            <person name="Bluhm B."/>
            <person name="Cannon C."/>
            <person name="Castanera R."/>
            <person name="Culley D."/>
            <person name="Daum C."/>
            <person name="Ezra D."/>
            <person name="Gonzalez J."/>
            <person name="Henrissat B."/>
            <person name="Kuo A."/>
            <person name="Liang C."/>
            <person name="Lipzen A."/>
            <person name="Lutzoni F."/>
            <person name="Magnuson J."/>
            <person name="Mondo S."/>
            <person name="Nolan M."/>
            <person name="Ohm R."/>
            <person name="Pangilinan J."/>
            <person name="Park H.-J."/>
            <person name="Ramirez L."/>
            <person name="Alfaro M."/>
            <person name="Sun H."/>
            <person name="Tritt A."/>
            <person name="Yoshinaga Y."/>
            <person name="Zwiers L.-H."/>
            <person name="Turgeon B."/>
            <person name="Goodwin S."/>
            <person name="Spatafora J."/>
            <person name="Crous P."/>
            <person name="Grigoriev I."/>
        </authorList>
    </citation>
    <scope>NUCLEOTIDE SEQUENCE</scope>
    <source>
        <strain evidence="3">CBS 110217</strain>
    </source>
</reference>
<evidence type="ECO:0000256" key="1">
    <source>
        <dbReference type="SAM" id="MobiDB-lite"/>
    </source>
</evidence>
<dbReference type="PROSITE" id="PS00028">
    <property type="entry name" value="ZINC_FINGER_C2H2_1"/>
    <property type="match status" value="1"/>
</dbReference>
<dbReference type="PANTHER" id="PTHR35391:SF3">
    <property type="entry name" value="FINGER DOMAIN PROTEIN, PUTATIVE (AFU_ORTHOLOGUE AFUA_8G04300)-RELATED"/>
    <property type="match status" value="1"/>
</dbReference>
<feature type="compositionally biased region" description="Acidic residues" evidence="1">
    <location>
        <begin position="480"/>
        <end position="494"/>
    </location>
</feature>
<feature type="region of interest" description="Disordered" evidence="1">
    <location>
        <begin position="594"/>
        <end position="764"/>
    </location>
</feature>
<feature type="domain" description="C2H2-type" evidence="2">
    <location>
        <begin position="961"/>
        <end position="984"/>
    </location>
</feature>
<feature type="region of interest" description="Disordered" evidence="1">
    <location>
        <begin position="468"/>
        <end position="497"/>
    </location>
</feature>